<feature type="region of interest" description="Disordered" evidence="1">
    <location>
        <begin position="106"/>
        <end position="126"/>
    </location>
</feature>
<dbReference type="PANTHER" id="PTHR47342">
    <property type="entry name" value="PROTEIN PTST, CHLOROPLASTIC"/>
    <property type="match status" value="1"/>
</dbReference>
<dbReference type="PANTHER" id="PTHR47342:SF1">
    <property type="entry name" value="PROTEIN PTST, CHLOROPLASTIC"/>
    <property type="match status" value="1"/>
</dbReference>
<sequence>MLHRKALQGGSGGLHPQRTQIVGLHSHQAQNRLTINLALPEKQPVVPPSMGRPGVPPGTPTSLPASSMQGTGNPQTPTPTPKADAIEGLKRATSVQEKLHLLQKLQQQSTSEETSAMSSPLSHQGTRMVDARAYTASIDGLRRANVELNLANQYIRHLEQQLQKRGDDLATLSQVFKKTSLEYAEVGRVVDVALAAVKYGAPGADAKGYLAKVQGRLAVLEKAMKEQREAMQKLVPVKVPIKWDGGANSVRVMGSFDFWTRGVDMSSPDADGGDSMQRSFETTLSLVPGTYLIKFLVDNQWRCAPGWPIESSSDGDNNVLHVDPLP</sequence>
<reference evidence="3" key="1">
    <citation type="submission" date="2021-01" db="EMBL/GenBank/DDBJ databases">
        <authorList>
            <person name="Corre E."/>
            <person name="Pelletier E."/>
            <person name="Niang G."/>
            <person name="Scheremetjew M."/>
            <person name="Finn R."/>
            <person name="Kale V."/>
            <person name="Holt S."/>
            <person name="Cochrane G."/>
            <person name="Meng A."/>
            <person name="Brown T."/>
            <person name="Cohen L."/>
        </authorList>
    </citation>
    <scope>NUCLEOTIDE SEQUENCE</scope>
    <source>
        <strain evidence="3">CCMP1320</strain>
    </source>
</reference>
<dbReference type="InterPro" id="IPR014756">
    <property type="entry name" value="Ig_E-set"/>
</dbReference>
<dbReference type="SUPFAM" id="SSF81296">
    <property type="entry name" value="E set domains"/>
    <property type="match status" value="1"/>
</dbReference>
<dbReference type="Gene3D" id="2.60.40.10">
    <property type="entry name" value="Immunoglobulins"/>
    <property type="match status" value="1"/>
</dbReference>
<name>A0A7S3QVB9_DUNTE</name>
<feature type="region of interest" description="Disordered" evidence="1">
    <location>
        <begin position="43"/>
        <end position="83"/>
    </location>
</feature>
<evidence type="ECO:0000256" key="1">
    <source>
        <dbReference type="SAM" id="MobiDB-lite"/>
    </source>
</evidence>
<accession>A0A7S3QVB9</accession>
<dbReference type="InterPro" id="IPR032640">
    <property type="entry name" value="AMPK1_CBM"/>
</dbReference>
<organism evidence="3">
    <name type="scientific">Dunaliella tertiolecta</name>
    <name type="common">Green alga</name>
    <dbReference type="NCBI Taxonomy" id="3047"/>
    <lineage>
        <taxon>Eukaryota</taxon>
        <taxon>Viridiplantae</taxon>
        <taxon>Chlorophyta</taxon>
        <taxon>core chlorophytes</taxon>
        <taxon>Chlorophyceae</taxon>
        <taxon>CS clade</taxon>
        <taxon>Chlamydomonadales</taxon>
        <taxon>Dunaliellaceae</taxon>
        <taxon>Dunaliella</taxon>
    </lineage>
</organism>
<dbReference type="InterPro" id="IPR013783">
    <property type="entry name" value="Ig-like_fold"/>
</dbReference>
<dbReference type="AlphaFoldDB" id="A0A7S3QVB9"/>
<evidence type="ECO:0000259" key="2">
    <source>
        <dbReference type="Pfam" id="PF16561"/>
    </source>
</evidence>
<feature type="compositionally biased region" description="Low complexity" evidence="1">
    <location>
        <begin position="106"/>
        <end position="115"/>
    </location>
</feature>
<feature type="domain" description="AMP-activated protein kinase glycogen-binding" evidence="2">
    <location>
        <begin position="238"/>
        <end position="323"/>
    </location>
</feature>
<feature type="compositionally biased region" description="Polar residues" evidence="1">
    <location>
        <begin position="116"/>
        <end position="125"/>
    </location>
</feature>
<dbReference type="EMBL" id="HBIP01015130">
    <property type="protein sequence ID" value="CAE0493734.1"/>
    <property type="molecule type" value="Transcribed_RNA"/>
</dbReference>
<dbReference type="CDD" id="cd02859">
    <property type="entry name" value="E_set_AMPKbeta_like_N"/>
    <property type="match status" value="1"/>
</dbReference>
<gene>
    <name evidence="3" type="ORF">DTER00134_LOCUS8807</name>
</gene>
<evidence type="ECO:0000313" key="3">
    <source>
        <dbReference type="EMBL" id="CAE0493734.1"/>
    </source>
</evidence>
<protein>
    <recommendedName>
        <fullName evidence="2">AMP-activated protein kinase glycogen-binding domain-containing protein</fullName>
    </recommendedName>
</protein>
<proteinExistence type="predicted"/>
<dbReference type="Pfam" id="PF16561">
    <property type="entry name" value="AMPK1_CBM"/>
    <property type="match status" value="1"/>
</dbReference>